<keyword evidence="1" id="KW-0472">Membrane</keyword>
<evidence type="ECO:0008006" key="4">
    <source>
        <dbReference type="Google" id="ProtNLM"/>
    </source>
</evidence>
<reference evidence="2 3" key="1">
    <citation type="submission" date="2024-03" db="EMBL/GenBank/DDBJ databases">
        <title>Novel species of the genus Variovorax.</title>
        <authorList>
            <person name="Liu Q."/>
            <person name="Xin Y.-H."/>
        </authorList>
    </citation>
    <scope>NUCLEOTIDE SEQUENCE [LARGE SCALE GENOMIC DNA]</scope>
    <source>
        <strain evidence="2 3">KACC 18501</strain>
    </source>
</reference>
<sequence length="88" mass="9678">MSARKWISILWPAFLLASLMEVVVFALVDPSDLRWGAEGLGYSRQAIYTTSFLVFWAMSAASCALTLALATVPPEDEGTLRRINARAD</sequence>
<accession>A0ABU8W7M1</accession>
<evidence type="ECO:0000256" key="1">
    <source>
        <dbReference type="SAM" id="Phobius"/>
    </source>
</evidence>
<organism evidence="2 3">
    <name type="scientific">Variovorax humicola</name>
    <dbReference type="NCBI Taxonomy" id="1769758"/>
    <lineage>
        <taxon>Bacteria</taxon>
        <taxon>Pseudomonadati</taxon>
        <taxon>Pseudomonadota</taxon>
        <taxon>Betaproteobacteria</taxon>
        <taxon>Burkholderiales</taxon>
        <taxon>Comamonadaceae</taxon>
        <taxon>Variovorax</taxon>
    </lineage>
</organism>
<gene>
    <name evidence="2" type="ORF">WKW80_29085</name>
</gene>
<dbReference type="RefSeq" id="WP_340367070.1">
    <property type="nucleotide sequence ID" value="NZ_JBBKZV010000028.1"/>
</dbReference>
<keyword evidence="1" id="KW-1133">Transmembrane helix</keyword>
<proteinExistence type="predicted"/>
<dbReference type="Proteomes" id="UP001363010">
    <property type="component" value="Unassembled WGS sequence"/>
</dbReference>
<dbReference type="EMBL" id="JBBKZV010000028">
    <property type="protein sequence ID" value="MEJ8826036.1"/>
    <property type="molecule type" value="Genomic_DNA"/>
</dbReference>
<comment type="caution">
    <text evidence="2">The sequence shown here is derived from an EMBL/GenBank/DDBJ whole genome shotgun (WGS) entry which is preliminary data.</text>
</comment>
<evidence type="ECO:0000313" key="3">
    <source>
        <dbReference type="Proteomes" id="UP001363010"/>
    </source>
</evidence>
<evidence type="ECO:0000313" key="2">
    <source>
        <dbReference type="EMBL" id="MEJ8826036.1"/>
    </source>
</evidence>
<keyword evidence="3" id="KW-1185">Reference proteome</keyword>
<feature type="transmembrane region" description="Helical" evidence="1">
    <location>
        <begin position="50"/>
        <end position="72"/>
    </location>
</feature>
<name>A0ABU8W7M1_9BURK</name>
<protein>
    <recommendedName>
        <fullName evidence="4">Inner membrane protein</fullName>
    </recommendedName>
</protein>
<keyword evidence="1" id="KW-0812">Transmembrane</keyword>